<feature type="compositionally biased region" description="Low complexity" evidence="1">
    <location>
        <begin position="89"/>
        <end position="105"/>
    </location>
</feature>
<protein>
    <recommendedName>
        <fullName evidence="4">Secreted protein</fullName>
    </recommendedName>
</protein>
<evidence type="ECO:0000313" key="3">
    <source>
        <dbReference type="Proteomes" id="UP000617734"/>
    </source>
</evidence>
<accession>A0A919FBS7</accession>
<feature type="compositionally biased region" description="Low complexity" evidence="1">
    <location>
        <begin position="18"/>
        <end position="31"/>
    </location>
</feature>
<comment type="caution">
    <text evidence="2">The sequence shown here is derived from an EMBL/GenBank/DDBJ whole genome shotgun (WGS) entry which is preliminary data.</text>
</comment>
<sequence>MSAQLPLRTSPRRPLPARPASAGRPAPATRSALAGRTALAGAAAALALTLAACGSPAGKAADGDGHSGHSHASATPAASGGAHAGHGMPGTAPATTPGAPAVGAGLASEQNGYRLSPASDTLPAGAPAEYRFTITGPDGGPVTAFAVEQTKRLHFYAIRADLTGFQHLHPEMAADGGWTAPLAALAPGSWRVYASFTPDSGPGKGTGLVLSSPVTVPGTAGTAPAGTATGTATASVDGYTVTVDDAPTAGAAAELKVTVRKDGAPVTDLEPYLESYAHLTAFHVGDQAFAHLHPETRAEGAGGGPTLPFHAELPAAGDWQLFLQFQTAGTLHTAAVTLRVAG</sequence>
<evidence type="ECO:0008006" key="4">
    <source>
        <dbReference type="Google" id="ProtNLM"/>
    </source>
</evidence>
<feature type="region of interest" description="Disordered" evidence="1">
    <location>
        <begin position="56"/>
        <end position="105"/>
    </location>
</feature>
<evidence type="ECO:0000256" key="1">
    <source>
        <dbReference type="SAM" id="MobiDB-lite"/>
    </source>
</evidence>
<proteinExistence type="predicted"/>
<name>A0A919FBS7_9ACTN</name>
<keyword evidence="3" id="KW-1185">Reference proteome</keyword>
<gene>
    <name evidence="2" type="ORF">GCM10018781_05220</name>
</gene>
<organism evidence="2 3">
    <name type="scientific">Kitasatospora indigofera</name>
    <dbReference type="NCBI Taxonomy" id="67307"/>
    <lineage>
        <taxon>Bacteria</taxon>
        <taxon>Bacillati</taxon>
        <taxon>Actinomycetota</taxon>
        <taxon>Actinomycetes</taxon>
        <taxon>Kitasatosporales</taxon>
        <taxon>Streptomycetaceae</taxon>
        <taxon>Kitasatospora</taxon>
    </lineage>
</organism>
<dbReference type="EMBL" id="BNBO01000002">
    <property type="protein sequence ID" value="GHH60471.1"/>
    <property type="molecule type" value="Genomic_DNA"/>
</dbReference>
<feature type="region of interest" description="Disordered" evidence="1">
    <location>
        <begin position="1"/>
        <end position="31"/>
    </location>
</feature>
<dbReference type="Proteomes" id="UP000617734">
    <property type="component" value="Unassembled WGS sequence"/>
</dbReference>
<feature type="compositionally biased region" description="Low complexity" evidence="1">
    <location>
        <begin position="70"/>
        <end position="81"/>
    </location>
</feature>
<reference evidence="2" key="1">
    <citation type="journal article" date="2014" name="Int. J. Syst. Evol. Microbiol.">
        <title>Complete genome sequence of Corynebacterium casei LMG S-19264T (=DSM 44701T), isolated from a smear-ripened cheese.</title>
        <authorList>
            <consortium name="US DOE Joint Genome Institute (JGI-PGF)"/>
            <person name="Walter F."/>
            <person name="Albersmeier A."/>
            <person name="Kalinowski J."/>
            <person name="Ruckert C."/>
        </authorList>
    </citation>
    <scope>NUCLEOTIDE SEQUENCE</scope>
    <source>
        <strain evidence="2">JCM 4646</strain>
    </source>
</reference>
<evidence type="ECO:0000313" key="2">
    <source>
        <dbReference type="EMBL" id="GHH60471.1"/>
    </source>
</evidence>
<dbReference type="AlphaFoldDB" id="A0A919FBS7"/>
<reference evidence="2" key="2">
    <citation type="submission" date="2020-09" db="EMBL/GenBank/DDBJ databases">
        <authorList>
            <person name="Sun Q."/>
            <person name="Ohkuma M."/>
        </authorList>
    </citation>
    <scope>NUCLEOTIDE SEQUENCE</scope>
    <source>
        <strain evidence="2">JCM 4646</strain>
    </source>
</reference>